<protein>
    <submittedName>
        <fullName evidence="2">Uncharacterized protein</fullName>
    </submittedName>
</protein>
<feature type="region of interest" description="Disordered" evidence="1">
    <location>
        <begin position="308"/>
        <end position="337"/>
    </location>
</feature>
<evidence type="ECO:0000313" key="3">
    <source>
        <dbReference type="Proteomes" id="UP001159641"/>
    </source>
</evidence>
<comment type="caution">
    <text evidence="2">The sequence shown here is derived from an EMBL/GenBank/DDBJ whole genome shotgun (WGS) entry which is preliminary data.</text>
</comment>
<name>A0AB34GJB9_ESCRO</name>
<feature type="compositionally biased region" description="Polar residues" evidence="1">
    <location>
        <begin position="440"/>
        <end position="469"/>
    </location>
</feature>
<gene>
    <name evidence="2" type="ORF">J1605_012973</name>
</gene>
<feature type="compositionally biased region" description="Polar residues" evidence="1">
    <location>
        <begin position="372"/>
        <end position="396"/>
    </location>
</feature>
<feature type="region of interest" description="Disordered" evidence="1">
    <location>
        <begin position="349"/>
        <end position="483"/>
    </location>
</feature>
<keyword evidence="3" id="KW-1185">Reference proteome</keyword>
<evidence type="ECO:0000313" key="2">
    <source>
        <dbReference type="EMBL" id="KAJ8779122.1"/>
    </source>
</evidence>
<sequence>MELSSAQLPGEAGVVSTRAPGSPSTRLYGQVSHESLPVTGHAMCRFPSGAPQLQLALRPPSLQSGCCQRSGQPVLGNTLSKAPRAQAQSPELPARWARASVPDALSGAGGARSDAGQSPEPAIQKGPSEPQMVRLLQDSGGFQLPPSQSGRLRCSIAKEHLGNISPVKCSSEEGSLASASGQCWMPLSQPQPSAHQHMEAPGERGVGGAAGGLGRLWHIPTISKLRGLQPTRCQQPLIFSPKEAKPDQGREIPGPGTPAHVCTGRDTLVSLGTIQLQKCPSCRGGCTGNSLHVRHGAGDLWMGVQRQAQPGTGQSRAGARRPPSGQPGGASTKLPAPLSQLRRLGTELRASSGPELEQDPRRGAQGTGLGLTASNVTSNSQLETVPSSGPQVQPHTGKSPGVPTGSSLWPGPQLPSPEDLGPRGEVQLQGGRGTAGPGQLDQQTESRTLLLATLTSQDSPRHQSVSHTPCSPPHCPAWLPGTQSDVTRGEVIYS</sequence>
<evidence type="ECO:0000256" key="1">
    <source>
        <dbReference type="SAM" id="MobiDB-lite"/>
    </source>
</evidence>
<organism evidence="2 3">
    <name type="scientific">Eschrichtius robustus</name>
    <name type="common">California gray whale</name>
    <name type="synonym">Eschrichtius gibbosus</name>
    <dbReference type="NCBI Taxonomy" id="9764"/>
    <lineage>
        <taxon>Eukaryota</taxon>
        <taxon>Metazoa</taxon>
        <taxon>Chordata</taxon>
        <taxon>Craniata</taxon>
        <taxon>Vertebrata</taxon>
        <taxon>Euteleostomi</taxon>
        <taxon>Mammalia</taxon>
        <taxon>Eutheria</taxon>
        <taxon>Laurasiatheria</taxon>
        <taxon>Artiodactyla</taxon>
        <taxon>Whippomorpha</taxon>
        <taxon>Cetacea</taxon>
        <taxon>Mysticeti</taxon>
        <taxon>Eschrichtiidae</taxon>
        <taxon>Eschrichtius</taxon>
    </lineage>
</organism>
<proteinExistence type="predicted"/>
<accession>A0AB34GJB9</accession>
<dbReference type="Proteomes" id="UP001159641">
    <property type="component" value="Unassembled WGS sequence"/>
</dbReference>
<feature type="region of interest" description="Disordered" evidence="1">
    <location>
        <begin position="104"/>
        <end position="127"/>
    </location>
</feature>
<dbReference type="EMBL" id="JAIQCJ010002232">
    <property type="protein sequence ID" value="KAJ8779122.1"/>
    <property type="molecule type" value="Genomic_DNA"/>
</dbReference>
<reference evidence="2 3" key="1">
    <citation type="submission" date="2022-11" db="EMBL/GenBank/DDBJ databases">
        <title>Whole genome sequence of Eschrichtius robustus ER-17-0199.</title>
        <authorList>
            <person name="Bruniche-Olsen A."/>
            <person name="Black A.N."/>
            <person name="Fields C.J."/>
            <person name="Walden K."/>
            <person name="Dewoody J.A."/>
        </authorList>
    </citation>
    <scope>NUCLEOTIDE SEQUENCE [LARGE SCALE GENOMIC DNA]</scope>
    <source>
        <strain evidence="2">ER-17-0199</strain>
        <tissue evidence="2">Blubber</tissue>
    </source>
</reference>
<feature type="region of interest" description="Disordered" evidence="1">
    <location>
        <begin position="1"/>
        <end position="28"/>
    </location>
</feature>
<dbReference type="AlphaFoldDB" id="A0AB34GJB9"/>